<dbReference type="Pfam" id="PF01026">
    <property type="entry name" value="TatD_DNase"/>
    <property type="match status" value="1"/>
</dbReference>
<evidence type="ECO:0000256" key="3">
    <source>
        <dbReference type="ARBA" id="ARBA00022692"/>
    </source>
</evidence>
<feature type="transmembrane region" description="Helical" evidence="8">
    <location>
        <begin position="91"/>
        <end position="113"/>
    </location>
</feature>
<dbReference type="PROSITE" id="PS50928">
    <property type="entry name" value="ABC_TM1"/>
    <property type="match status" value="1"/>
</dbReference>
<dbReference type="InterPro" id="IPR035906">
    <property type="entry name" value="MetI-like_sf"/>
</dbReference>
<dbReference type="CDD" id="cd06261">
    <property type="entry name" value="TM_PBP2"/>
    <property type="match status" value="1"/>
</dbReference>
<sequence>MGNNPINIDWVRSSQNIPTIALAPLLLIWFGFGLLPKLITIILVCFFPVAVAAMDGLTRTDAAMMNYMRMAGAKRGSIFWKLELPHALPSVFSGIKIAATYSVMGAIIAEWIGADKGIGYYMMLQKSAYRTDRLFVAIMIIVALSLLLFLLIALLEKLLNVHASFRERRSTLPVLDGLSLTVEQGEFVAIVGPSGCGKSTLFHIIGGLLKPQEGQILMNGQDVTGQRGKISYMPQQPALFPWRTIEDNVLLAGEVSADTPPRSEALTNARKWLGSVGLAGFERAYPHMLSGGMQQRVAFLRALLSPQELMLLDEPFSALDALTRSDMQRWLLDIWEQNRRSVLFITHNIEEALLLADRIYVLSNRPAAVLHEVDVPFERPRREAITEEPAFLEQQREMLHSFSSQQVEAVIAVSMNLASAQTNLELASQYPRTVYPAFGFHPEQALPSLAELDLFFHWIEKYIGQAIAIGEVGLPYYNRQEAEKSGQLFDQSGYIDLLERFIQLAKRHNKPIVLHAVYEDADIACDLLEQYHHRRAHFHWFKGSKRTVQRMADNGHFISFTPDIIYEEEIRELARQYPSEQVMAETDGPWPFEGPFQGRMTHPAMTRQVIQAWSEVTGMGTERAARLFYQNTKRFYGLP</sequence>
<feature type="transmembrane region" description="Helical" evidence="8">
    <location>
        <begin position="134"/>
        <end position="155"/>
    </location>
</feature>
<proteinExistence type="predicted"/>
<dbReference type="InterPro" id="IPR032466">
    <property type="entry name" value="Metal_Hydrolase"/>
</dbReference>
<comment type="caution">
    <text evidence="11">The sequence shown here is derived from an EMBL/GenBank/DDBJ whole genome shotgun (WGS) entry which is preliminary data.</text>
</comment>
<keyword evidence="2" id="KW-0813">Transport</keyword>
<keyword evidence="7 8" id="KW-0472">Membrane</keyword>
<feature type="transmembrane region" description="Helical" evidence="8">
    <location>
        <begin position="21"/>
        <end position="54"/>
    </location>
</feature>
<keyword evidence="6 8" id="KW-1133">Transmembrane helix</keyword>
<dbReference type="Proteomes" id="UP000702964">
    <property type="component" value="Unassembled WGS sequence"/>
</dbReference>
<dbReference type="PANTHER" id="PTHR42788">
    <property type="entry name" value="TAURINE IMPORT ATP-BINDING PROTEIN-RELATED"/>
    <property type="match status" value="1"/>
</dbReference>
<dbReference type="Gene3D" id="3.40.50.300">
    <property type="entry name" value="P-loop containing nucleotide triphosphate hydrolases"/>
    <property type="match status" value="1"/>
</dbReference>
<gene>
    <name evidence="11" type="ORF">G195_001984</name>
</gene>
<dbReference type="SMART" id="SM00382">
    <property type="entry name" value="AAA"/>
    <property type="match status" value="1"/>
</dbReference>
<dbReference type="PANTHER" id="PTHR42788:SF2">
    <property type="entry name" value="ABC TRANSPORTER ATP-BINDING PROTEIN"/>
    <property type="match status" value="1"/>
</dbReference>
<organism evidence="11 12">
    <name type="scientific">Phytophthora kernoviae 00238/432</name>
    <dbReference type="NCBI Taxonomy" id="1284355"/>
    <lineage>
        <taxon>Eukaryota</taxon>
        <taxon>Sar</taxon>
        <taxon>Stramenopiles</taxon>
        <taxon>Oomycota</taxon>
        <taxon>Peronosporomycetes</taxon>
        <taxon>Peronosporales</taxon>
        <taxon>Peronosporaceae</taxon>
        <taxon>Phytophthora</taxon>
    </lineage>
</organism>
<dbReference type="SUPFAM" id="SSF52540">
    <property type="entry name" value="P-loop containing nucleoside triphosphate hydrolases"/>
    <property type="match status" value="1"/>
</dbReference>
<accession>A0A8J4SHH3</accession>
<dbReference type="InterPro" id="IPR000515">
    <property type="entry name" value="MetI-like"/>
</dbReference>
<dbReference type="InterPro" id="IPR003593">
    <property type="entry name" value="AAA+_ATPase"/>
</dbReference>
<dbReference type="GO" id="GO:0016788">
    <property type="term" value="F:hydrolase activity, acting on ester bonds"/>
    <property type="evidence" value="ECO:0007669"/>
    <property type="project" value="InterPro"/>
</dbReference>
<dbReference type="PROSITE" id="PS50893">
    <property type="entry name" value="ABC_TRANSPORTER_2"/>
    <property type="match status" value="1"/>
</dbReference>
<dbReference type="PROSITE" id="PS00211">
    <property type="entry name" value="ABC_TRANSPORTER_1"/>
    <property type="match status" value="1"/>
</dbReference>
<feature type="domain" description="ABC transporter" evidence="9">
    <location>
        <begin position="156"/>
        <end position="389"/>
    </location>
</feature>
<dbReference type="InterPro" id="IPR017871">
    <property type="entry name" value="ABC_transporter-like_CS"/>
</dbReference>
<dbReference type="SUPFAM" id="SSF161098">
    <property type="entry name" value="MetI-like"/>
    <property type="match status" value="1"/>
</dbReference>
<evidence type="ECO:0000256" key="7">
    <source>
        <dbReference type="ARBA" id="ARBA00023136"/>
    </source>
</evidence>
<dbReference type="GO" id="GO:0016887">
    <property type="term" value="F:ATP hydrolysis activity"/>
    <property type="evidence" value="ECO:0007669"/>
    <property type="project" value="InterPro"/>
</dbReference>
<name>A0A8J4SHH3_9STRA</name>
<dbReference type="Pfam" id="PF00528">
    <property type="entry name" value="BPD_transp_1"/>
    <property type="match status" value="1"/>
</dbReference>
<feature type="domain" description="ABC transmembrane type-1" evidence="10">
    <location>
        <begin position="1"/>
        <end position="159"/>
    </location>
</feature>
<dbReference type="InterPro" id="IPR001130">
    <property type="entry name" value="TatD-like"/>
</dbReference>
<evidence type="ECO:0000313" key="12">
    <source>
        <dbReference type="Proteomes" id="UP000702964"/>
    </source>
</evidence>
<dbReference type="Gene3D" id="1.10.3720.10">
    <property type="entry name" value="MetI-like"/>
    <property type="match status" value="1"/>
</dbReference>
<evidence type="ECO:0000313" key="11">
    <source>
        <dbReference type="EMBL" id="KAF4324670.1"/>
    </source>
</evidence>
<evidence type="ECO:0000256" key="6">
    <source>
        <dbReference type="ARBA" id="ARBA00022989"/>
    </source>
</evidence>
<dbReference type="Pfam" id="PF00005">
    <property type="entry name" value="ABC_tran"/>
    <property type="match status" value="1"/>
</dbReference>
<dbReference type="GO" id="GO:0016020">
    <property type="term" value="C:membrane"/>
    <property type="evidence" value="ECO:0007669"/>
    <property type="project" value="UniProtKB-SubCell"/>
</dbReference>
<keyword evidence="4" id="KW-0547">Nucleotide-binding</keyword>
<evidence type="ECO:0000256" key="8">
    <source>
        <dbReference type="SAM" id="Phobius"/>
    </source>
</evidence>
<dbReference type="InterPro" id="IPR050166">
    <property type="entry name" value="ABC_transporter_ATP-bind"/>
</dbReference>
<dbReference type="GO" id="GO:0005524">
    <property type="term" value="F:ATP binding"/>
    <property type="evidence" value="ECO:0007669"/>
    <property type="project" value="UniProtKB-KW"/>
</dbReference>
<dbReference type="GO" id="GO:0055085">
    <property type="term" value="P:transmembrane transport"/>
    <property type="evidence" value="ECO:0007669"/>
    <property type="project" value="InterPro"/>
</dbReference>
<dbReference type="EMBL" id="AOFI03000015">
    <property type="protein sequence ID" value="KAF4324670.1"/>
    <property type="molecule type" value="Genomic_DNA"/>
</dbReference>
<dbReference type="InterPro" id="IPR003439">
    <property type="entry name" value="ABC_transporter-like_ATP-bd"/>
</dbReference>
<reference evidence="11" key="1">
    <citation type="journal article" date="2015" name="Genom Data">
        <title>Draft genome sequences of Phytophthora kernoviae and Phytophthora ramorum lineage EU2 from Scotland.</title>
        <authorList>
            <person name="Sambles C."/>
            <person name="Schlenzig A."/>
            <person name="O'Neill P."/>
            <person name="Grant M."/>
            <person name="Studholme D.J."/>
        </authorList>
    </citation>
    <scope>NUCLEOTIDE SEQUENCE</scope>
    <source>
        <strain evidence="11">00238/432</strain>
    </source>
</reference>
<evidence type="ECO:0000256" key="5">
    <source>
        <dbReference type="ARBA" id="ARBA00022840"/>
    </source>
</evidence>
<reference evidence="11" key="2">
    <citation type="submission" date="2020-02" db="EMBL/GenBank/DDBJ databases">
        <authorList>
            <person name="Studholme D.J."/>
        </authorList>
    </citation>
    <scope>NUCLEOTIDE SEQUENCE</scope>
    <source>
        <strain evidence="11">00238/432</strain>
    </source>
</reference>
<dbReference type="AlphaFoldDB" id="A0A8J4SHH3"/>
<evidence type="ECO:0000256" key="2">
    <source>
        <dbReference type="ARBA" id="ARBA00022448"/>
    </source>
</evidence>
<evidence type="ECO:0000259" key="9">
    <source>
        <dbReference type="PROSITE" id="PS50893"/>
    </source>
</evidence>
<dbReference type="SUPFAM" id="SSF51556">
    <property type="entry name" value="Metallo-dependent hydrolases"/>
    <property type="match status" value="1"/>
</dbReference>
<evidence type="ECO:0000256" key="4">
    <source>
        <dbReference type="ARBA" id="ARBA00022741"/>
    </source>
</evidence>
<dbReference type="Gene3D" id="3.20.20.140">
    <property type="entry name" value="Metal-dependent hydrolases"/>
    <property type="match status" value="1"/>
</dbReference>
<dbReference type="CDD" id="cd03293">
    <property type="entry name" value="ABC_NrtD_SsuB_transporters"/>
    <property type="match status" value="1"/>
</dbReference>
<comment type="subcellular location">
    <subcellularLocation>
        <location evidence="1">Membrane</location>
        <topology evidence="1">Multi-pass membrane protein</topology>
    </subcellularLocation>
</comment>
<evidence type="ECO:0008006" key="13">
    <source>
        <dbReference type="Google" id="ProtNLM"/>
    </source>
</evidence>
<protein>
    <recommendedName>
        <fullName evidence="13">ABC transporter domain-containing protein</fullName>
    </recommendedName>
</protein>
<keyword evidence="3 8" id="KW-0812">Transmembrane</keyword>
<dbReference type="InterPro" id="IPR027417">
    <property type="entry name" value="P-loop_NTPase"/>
</dbReference>
<evidence type="ECO:0000259" key="10">
    <source>
        <dbReference type="PROSITE" id="PS50928"/>
    </source>
</evidence>
<evidence type="ECO:0000256" key="1">
    <source>
        <dbReference type="ARBA" id="ARBA00004141"/>
    </source>
</evidence>
<keyword evidence="5" id="KW-0067">ATP-binding</keyword>